<evidence type="ECO:0000313" key="1">
    <source>
        <dbReference type="EMBL" id="KAL1879234.1"/>
    </source>
</evidence>
<keyword evidence="2" id="KW-1185">Reference proteome</keyword>
<name>A0ABR3XTA8_9PEZI</name>
<dbReference type="EMBL" id="JAWRVE010000010">
    <property type="protein sequence ID" value="KAL1879234.1"/>
    <property type="molecule type" value="Genomic_DNA"/>
</dbReference>
<accession>A0ABR3XTA8</accession>
<gene>
    <name evidence="1" type="ORF">Daus18300_001813</name>
</gene>
<reference evidence="1 2" key="1">
    <citation type="journal article" date="2024" name="IMA Fungus">
        <title>IMA Genome - F19 : A genome assembly and annotation guide to empower mycologists, including annotated draft genome sequences of Ceratocystis pirilliformis, Diaporthe australafricana, Fusarium ophioides, Paecilomyces lecythidis, and Sporothrix stenoceras.</title>
        <authorList>
            <person name="Aylward J."/>
            <person name="Wilson A.M."/>
            <person name="Visagie C.M."/>
            <person name="Spraker J."/>
            <person name="Barnes I."/>
            <person name="Buitendag C."/>
            <person name="Ceriani C."/>
            <person name="Del Mar Angel L."/>
            <person name="du Plessis D."/>
            <person name="Fuchs T."/>
            <person name="Gasser K."/>
            <person name="Kramer D."/>
            <person name="Li W."/>
            <person name="Munsamy K."/>
            <person name="Piso A."/>
            <person name="Price J.L."/>
            <person name="Sonnekus B."/>
            <person name="Thomas C."/>
            <person name="van der Nest A."/>
            <person name="van Dijk A."/>
            <person name="van Heerden A."/>
            <person name="van Vuuren N."/>
            <person name="Yilmaz N."/>
            <person name="Duong T.A."/>
            <person name="van der Merwe N.A."/>
            <person name="Wingfield M.J."/>
            <person name="Wingfield B.D."/>
        </authorList>
    </citation>
    <scope>NUCLEOTIDE SEQUENCE [LARGE SCALE GENOMIC DNA]</scope>
    <source>
        <strain evidence="1 2">CMW 18300</strain>
    </source>
</reference>
<comment type="caution">
    <text evidence="1">The sequence shown here is derived from an EMBL/GenBank/DDBJ whole genome shotgun (WGS) entry which is preliminary data.</text>
</comment>
<evidence type="ECO:0000313" key="2">
    <source>
        <dbReference type="Proteomes" id="UP001583177"/>
    </source>
</evidence>
<protein>
    <submittedName>
        <fullName evidence="1">Uncharacterized protein</fullName>
    </submittedName>
</protein>
<proteinExistence type="predicted"/>
<organism evidence="1 2">
    <name type="scientific">Diaporthe australafricana</name>
    <dbReference type="NCBI Taxonomy" id="127596"/>
    <lineage>
        <taxon>Eukaryota</taxon>
        <taxon>Fungi</taxon>
        <taxon>Dikarya</taxon>
        <taxon>Ascomycota</taxon>
        <taxon>Pezizomycotina</taxon>
        <taxon>Sordariomycetes</taxon>
        <taxon>Sordariomycetidae</taxon>
        <taxon>Diaporthales</taxon>
        <taxon>Diaporthaceae</taxon>
        <taxon>Diaporthe</taxon>
    </lineage>
</organism>
<dbReference type="Proteomes" id="UP001583177">
    <property type="component" value="Unassembled WGS sequence"/>
</dbReference>
<sequence length="130" mass="14759">MEDAADVAAGLKALCDPHLVRLSPSIADGLWEFFEGWPKLALPFGSIHSASTLRAWRRILDAIKKWHAFAVQHKDYEKVDPDYDEYWGGPHFRARYAWAMNSRMMDDEAIAAEDFSLIANASYNVKTLSL</sequence>